<dbReference type="InterPro" id="IPR000631">
    <property type="entry name" value="CARKD"/>
</dbReference>
<keyword evidence="10 17" id="KW-0520">NAD</keyword>
<dbReference type="PROSITE" id="PS51383">
    <property type="entry name" value="YJEF_C_3"/>
    <property type="match status" value="1"/>
</dbReference>
<feature type="binding site" evidence="18">
    <location>
        <begin position="137"/>
        <end position="143"/>
    </location>
    <ligand>
        <name>(6S)-NADPHX</name>
        <dbReference type="ChEBI" id="CHEBI:64076"/>
    </ligand>
</feature>
<keyword evidence="6 17" id="KW-0547">Nucleotide-binding</keyword>
<dbReference type="PANTHER" id="PTHR12592:SF0">
    <property type="entry name" value="ATP-DEPENDENT (S)-NAD(P)H-HYDRATE DEHYDRATASE"/>
    <property type="match status" value="1"/>
</dbReference>
<dbReference type="PANTHER" id="PTHR12592">
    <property type="entry name" value="ATP-DEPENDENT (S)-NAD(P)H-HYDRATE DEHYDRATASE FAMILY MEMBER"/>
    <property type="match status" value="1"/>
</dbReference>
<dbReference type="InterPro" id="IPR017953">
    <property type="entry name" value="Carbohydrate_kinase_pred_CS"/>
</dbReference>
<dbReference type="Gene3D" id="3.40.1190.20">
    <property type="match status" value="1"/>
</dbReference>
<evidence type="ECO:0000256" key="10">
    <source>
        <dbReference type="ARBA" id="ARBA00023027"/>
    </source>
</evidence>
<comment type="similarity">
    <text evidence="17">Belongs to the NnrD/CARKD family.</text>
</comment>
<evidence type="ECO:0000256" key="4">
    <source>
        <dbReference type="ARBA" id="ARBA00009524"/>
    </source>
</evidence>
<accession>A0ABP9LMI7</accession>
<feature type="binding site" evidence="17">
    <location>
        <position position="381"/>
    </location>
    <ligand>
        <name>(6S)-NADPHX</name>
        <dbReference type="ChEBI" id="CHEBI:64076"/>
    </ligand>
</feature>
<comment type="caution">
    <text evidence="18">Lacks conserved residue(s) required for the propagation of feature annotation.</text>
</comment>
<keyword evidence="23" id="KW-1185">Reference proteome</keyword>
<name>A0ABP9LMI7_9RHOB</name>
<evidence type="ECO:0000256" key="16">
    <source>
        <dbReference type="ARBA" id="ARBA00049209"/>
    </source>
</evidence>
<evidence type="ECO:0000256" key="5">
    <source>
        <dbReference type="ARBA" id="ARBA00022723"/>
    </source>
</evidence>
<keyword evidence="13" id="KW-0511">Multifunctional enzyme</keyword>
<comment type="similarity">
    <text evidence="18">Belongs to the NnrE/AIBP family.</text>
</comment>
<evidence type="ECO:0000256" key="11">
    <source>
        <dbReference type="ARBA" id="ARBA00023235"/>
    </source>
</evidence>
<feature type="binding site" evidence="17">
    <location>
        <position position="329"/>
    </location>
    <ligand>
        <name>(6S)-NADPHX</name>
        <dbReference type="ChEBI" id="CHEBI:64076"/>
    </ligand>
</feature>
<dbReference type="SUPFAM" id="SSF53613">
    <property type="entry name" value="Ribokinase-like"/>
    <property type="match status" value="1"/>
</dbReference>
<dbReference type="Proteomes" id="UP001499910">
    <property type="component" value="Unassembled WGS sequence"/>
</dbReference>
<keyword evidence="12 17" id="KW-0456">Lyase</keyword>
<comment type="cofactor">
    <cofactor evidence="17">
        <name>Mg(2+)</name>
        <dbReference type="ChEBI" id="CHEBI:18420"/>
    </cofactor>
</comment>
<evidence type="ECO:0000313" key="22">
    <source>
        <dbReference type="EMBL" id="GAA5079492.1"/>
    </source>
</evidence>
<dbReference type="EC" id="4.2.1.136" evidence="19"/>
<reference evidence="23" key="1">
    <citation type="journal article" date="2019" name="Int. J. Syst. Evol. Microbiol.">
        <title>The Global Catalogue of Microorganisms (GCM) 10K type strain sequencing project: providing services to taxonomists for standard genome sequencing and annotation.</title>
        <authorList>
            <consortium name="The Broad Institute Genomics Platform"/>
            <consortium name="The Broad Institute Genome Sequencing Center for Infectious Disease"/>
            <person name="Wu L."/>
            <person name="Ma J."/>
        </authorList>
    </citation>
    <scope>NUCLEOTIDE SEQUENCE [LARGE SCALE GENOMIC DNA]</scope>
    <source>
        <strain evidence="23">JCM 18015</strain>
    </source>
</reference>
<evidence type="ECO:0000256" key="7">
    <source>
        <dbReference type="ARBA" id="ARBA00022840"/>
    </source>
</evidence>
<dbReference type="Pfam" id="PF01256">
    <property type="entry name" value="Carb_kinase"/>
    <property type="match status" value="1"/>
</dbReference>
<protein>
    <recommendedName>
        <fullName evidence="19">Bifunctional NAD(P)H-hydrate repair enzyme</fullName>
    </recommendedName>
    <alternativeName>
        <fullName evidence="19">Nicotinamide nucleotide repair protein</fullName>
    </alternativeName>
    <domain>
        <recommendedName>
            <fullName evidence="19">ADP-dependent (S)-NAD(P)H-hydrate dehydratase</fullName>
            <ecNumber evidence="19">4.2.1.136</ecNumber>
        </recommendedName>
        <alternativeName>
            <fullName evidence="19">ADP-dependent NAD(P)HX dehydratase</fullName>
        </alternativeName>
    </domain>
    <domain>
        <recommendedName>
            <fullName evidence="19">NAD(P)H-hydrate epimerase</fullName>
            <ecNumber evidence="19">5.1.99.6</ecNumber>
        </recommendedName>
    </domain>
</protein>
<dbReference type="InterPro" id="IPR030677">
    <property type="entry name" value="Nnr"/>
</dbReference>
<comment type="function">
    <text evidence="17">Catalyzes the dehydration of the S-form of NAD(P)HX at the expense of ADP, which is converted to AMP. Together with NAD(P)HX epimerase, which catalyzes the epimerization of the S- and R-forms, the enzyme allows the repair of both epimers of NAD(P)HX, a damaged form of NAD(P)H that is a result of enzymatic or heat-dependent hydration.</text>
</comment>
<keyword evidence="7 17" id="KW-0067">ATP-binding</keyword>
<evidence type="ECO:0000259" key="21">
    <source>
        <dbReference type="PROSITE" id="PS51385"/>
    </source>
</evidence>
<evidence type="ECO:0000256" key="18">
    <source>
        <dbReference type="HAMAP-Rule" id="MF_01966"/>
    </source>
</evidence>
<dbReference type="Pfam" id="PF03853">
    <property type="entry name" value="YjeF_N"/>
    <property type="match status" value="1"/>
</dbReference>
<dbReference type="EC" id="5.1.99.6" evidence="19"/>
<dbReference type="RefSeq" id="WP_259552271.1">
    <property type="nucleotide sequence ID" value="NZ_BAABHW010000005.1"/>
</dbReference>
<sequence>MTGLLTAAQMRDFERAEMAAGHAEGLALMERAGRGVVDAIFARWPDLAAAPRRAVIWCGPGNNGGDGYVIARLLHDWGWQVSVRALGDPARLPPDAAENHRRWIERGGVLNLADLSEAEFAAVRAAPPDLFVDAVFGTGLARPLSEALSHAFAQMLELRDHGLGFAAVAVDIPSGLCSDSGRRMGLSHSFDLTVTFHTAKPGHYLADGPEECGALDIVDIGLRQPSPPSDAIRLVTRPGPVQKRAGHKYDHGHALVLAGPMGRTGAARMAARAALRVGAGLVTVAAPGSALMECAAQLTAIMLRRCDGAEDLAALLEDGRLNALCLGPGLGVGQATRVLIGAALQDQDRAVVLDADALTSFAEDPPALFTRLHDRAVLTPHDGEFARLFPDLAERLRGEPDTGPAYSRVDAARDAAARAGAVVLLKGPDTVIAAPDGWAAIHAAAYDRAAPWLATAGAGDVLAGLITGLLARSLAPVEAAASAAWLHVEAARAVGPGLIAEDLPEALPSVLATL</sequence>
<evidence type="ECO:0000256" key="12">
    <source>
        <dbReference type="ARBA" id="ARBA00023239"/>
    </source>
</evidence>
<dbReference type="EMBL" id="BAABHW010000005">
    <property type="protein sequence ID" value="GAA5079492.1"/>
    <property type="molecule type" value="Genomic_DNA"/>
</dbReference>
<dbReference type="HAMAP" id="MF_01965">
    <property type="entry name" value="NADHX_dehydratase"/>
    <property type="match status" value="1"/>
</dbReference>
<evidence type="ECO:0000256" key="9">
    <source>
        <dbReference type="ARBA" id="ARBA00022958"/>
    </source>
</evidence>
<evidence type="ECO:0000256" key="8">
    <source>
        <dbReference type="ARBA" id="ARBA00022857"/>
    </source>
</evidence>
<keyword evidence="5 18" id="KW-0479">Metal-binding</keyword>
<evidence type="ECO:0000256" key="14">
    <source>
        <dbReference type="ARBA" id="ARBA00025153"/>
    </source>
</evidence>
<feature type="binding site" evidence="18">
    <location>
        <position position="133"/>
    </location>
    <ligand>
        <name>K(+)</name>
        <dbReference type="ChEBI" id="CHEBI:29103"/>
    </ligand>
</feature>
<feature type="binding site" evidence="18">
    <location>
        <begin position="62"/>
        <end position="66"/>
    </location>
    <ligand>
        <name>(6S)-NADPHX</name>
        <dbReference type="ChEBI" id="CHEBI:64076"/>
    </ligand>
</feature>
<feature type="binding site" evidence="17">
    <location>
        <position position="459"/>
    </location>
    <ligand>
        <name>AMP</name>
        <dbReference type="ChEBI" id="CHEBI:456215"/>
    </ligand>
</feature>
<evidence type="ECO:0000256" key="2">
    <source>
        <dbReference type="ARBA" id="ARBA00000909"/>
    </source>
</evidence>
<gene>
    <name evidence="18" type="primary">nnrE</name>
    <name evidence="17" type="synonym">nnrD</name>
    <name evidence="22" type="ORF">GCM10023209_31820</name>
</gene>
<comment type="catalytic activity">
    <reaction evidence="2 18 19">
        <text>(6R)-NADPHX = (6S)-NADPHX</text>
        <dbReference type="Rhea" id="RHEA:32227"/>
        <dbReference type="ChEBI" id="CHEBI:64076"/>
        <dbReference type="ChEBI" id="CHEBI:64077"/>
        <dbReference type="EC" id="5.1.99.6"/>
    </reaction>
</comment>
<comment type="similarity">
    <text evidence="4 19">In the C-terminal section; belongs to the NnrD/CARKD family.</text>
</comment>
<comment type="caution">
    <text evidence="22">The sequence shown here is derived from an EMBL/GenBank/DDBJ whole genome shotgun (WGS) entry which is preliminary data.</text>
</comment>
<comment type="similarity">
    <text evidence="3 19">In the N-terminal section; belongs to the NnrE/AIBP family.</text>
</comment>
<evidence type="ECO:0000256" key="15">
    <source>
        <dbReference type="ARBA" id="ARBA00048238"/>
    </source>
</evidence>
<comment type="catalytic activity">
    <reaction evidence="1 18 19">
        <text>(6R)-NADHX = (6S)-NADHX</text>
        <dbReference type="Rhea" id="RHEA:32215"/>
        <dbReference type="ChEBI" id="CHEBI:64074"/>
        <dbReference type="ChEBI" id="CHEBI:64075"/>
        <dbReference type="EC" id="5.1.99.6"/>
    </reaction>
</comment>
<dbReference type="PROSITE" id="PS51385">
    <property type="entry name" value="YJEF_N"/>
    <property type="match status" value="1"/>
</dbReference>
<evidence type="ECO:0000256" key="19">
    <source>
        <dbReference type="PIRNR" id="PIRNR017184"/>
    </source>
</evidence>
<comment type="subunit">
    <text evidence="17">Homotetramer.</text>
</comment>
<dbReference type="HAMAP" id="MF_01966">
    <property type="entry name" value="NADHX_epimerase"/>
    <property type="match status" value="1"/>
</dbReference>
<evidence type="ECO:0000313" key="23">
    <source>
        <dbReference type="Proteomes" id="UP001499910"/>
    </source>
</evidence>
<proteinExistence type="inferred from homology"/>
<dbReference type="NCBIfam" id="TIGR00197">
    <property type="entry name" value="yjeF_nterm"/>
    <property type="match status" value="1"/>
</dbReference>
<feature type="binding site" evidence="18">
    <location>
        <position position="174"/>
    </location>
    <ligand>
        <name>K(+)</name>
        <dbReference type="ChEBI" id="CHEBI:29103"/>
    </ligand>
</feature>
<keyword evidence="9 18" id="KW-0630">Potassium</keyword>
<evidence type="ECO:0000256" key="13">
    <source>
        <dbReference type="ARBA" id="ARBA00023268"/>
    </source>
</evidence>
<feature type="binding site" evidence="17">
    <location>
        <position position="460"/>
    </location>
    <ligand>
        <name>(6S)-NADPHX</name>
        <dbReference type="ChEBI" id="CHEBI:64076"/>
    </ligand>
</feature>
<comment type="function">
    <text evidence="18">Catalyzes the epimerization of the S- and R-forms of NAD(P)HX, a damaged form of NAD(P)H that is a result of enzymatic or heat-dependent hydration. This is a prerequisite for the S-specific NAD(P)H-hydrate dehydratase to allow the repair of both epimers of NAD(P)HX.</text>
</comment>
<feature type="domain" description="YjeF C-terminal" evidence="20">
    <location>
        <begin position="231"/>
        <end position="514"/>
    </location>
</feature>
<feature type="domain" description="YjeF N-terminal" evidence="21">
    <location>
        <begin position="10"/>
        <end position="228"/>
    </location>
</feature>
<comment type="function">
    <text evidence="14 19">Bifunctional enzyme that catalyzes the epimerization of the S- and R-forms of NAD(P)HX and the dehydration of the S-form of NAD(P)HX at the expense of ADP, which is converted to AMP. This allows the repair of both epimers of NAD(P)HX, a damaged form of NAD(P)H that is a result of enzymatic or heat-dependent hydration.</text>
</comment>
<comment type="cofactor">
    <cofactor evidence="18 19">
        <name>K(+)</name>
        <dbReference type="ChEBI" id="CHEBI:29103"/>
    </cofactor>
    <text evidence="18 19">Binds 1 potassium ion per subunit.</text>
</comment>
<evidence type="ECO:0000256" key="3">
    <source>
        <dbReference type="ARBA" id="ARBA00006001"/>
    </source>
</evidence>
<feature type="binding site" evidence="18">
    <location>
        <position position="63"/>
    </location>
    <ligand>
        <name>K(+)</name>
        <dbReference type="ChEBI" id="CHEBI:29103"/>
    </ligand>
</feature>
<dbReference type="InterPro" id="IPR036652">
    <property type="entry name" value="YjeF_N_dom_sf"/>
</dbReference>
<evidence type="ECO:0000256" key="17">
    <source>
        <dbReference type="HAMAP-Rule" id="MF_01965"/>
    </source>
</evidence>
<dbReference type="Gene3D" id="3.40.50.10260">
    <property type="entry name" value="YjeF N-terminal domain"/>
    <property type="match status" value="1"/>
</dbReference>
<dbReference type="PIRSF" id="PIRSF017184">
    <property type="entry name" value="Nnr"/>
    <property type="match status" value="1"/>
</dbReference>
<feature type="binding site" evidence="17">
    <location>
        <begin position="426"/>
        <end position="430"/>
    </location>
    <ligand>
        <name>AMP</name>
        <dbReference type="ChEBI" id="CHEBI:456215"/>
    </ligand>
</feature>
<dbReference type="NCBIfam" id="TIGR00196">
    <property type="entry name" value="yjeF_cterm"/>
    <property type="match status" value="1"/>
</dbReference>
<dbReference type="SUPFAM" id="SSF64153">
    <property type="entry name" value="YjeF N-terminal domain-like"/>
    <property type="match status" value="1"/>
</dbReference>
<organism evidence="22 23">
    <name type="scientific">[Roseibacterium] beibuensis</name>
    <dbReference type="NCBI Taxonomy" id="1193142"/>
    <lineage>
        <taxon>Bacteria</taxon>
        <taxon>Pseudomonadati</taxon>
        <taxon>Pseudomonadota</taxon>
        <taxon>Alphaproteobacteria</taxon>
        <taxon>Rhodobacterales</taxon>
        <taxon>Roseobacteraceae</taxon>
        <taxon>Roseicyclus</taxon>
    </lineage>
</organism>
<evidence type="ECO:0000256" key="1">
    <source>
        <dbReference type="ARBA" id="ARBA00000013"/>
    </source>
</evidence>
<evidence type="ECO:0000256" key="6">
    <source>
        <dbReference type="ARBA" id="ARBA00022741"/>
    </source>
</evidence>
<dbReference type="CDD" id="cd01171">
    <property type="entry name" value="YXKO-related"/>
    <property type="match status" value="1"/>
</dbReference>
<keyword evidence="8 17" id="KW-0521">NADP</keyword>
<comment type="catalytic activity">
    <reaction evidence="15 17 19">
        <text>(6S)-NADHX + ADP = AMP + phosphate + NADH + H(+)</text>
        <dbReference type="Rhea" id="RHEA:32223"/>
        <dbReference type="ChEBI" id="CHEBI:15378"/>
        <dbReference type="ChEBI" id="CHEBI:43474"/>
        <dbReference type="ChEBI" id="CHEBI:57945"/>
        <dbReference type="ChEBI" id="CHEBI:64074"/>
        <dbReference type="ChEBI" id="CHEBI:456215"/>
        <dbReference type="ChEBI" id="CHEBI:456216"/>
        <dbReference type="EC" id="4.2.1.136"/>
    </reaction>
</comment>
<feature type="binding site" evidence="17">
    <location>
        <position position="266"/>
    </location>
    <ligand>
        <name>(6S)-NADPHX</name>
        <dbReference type="ChEBI" id="CHEBI:64076"/>
    </ligand>
</feature>
<dbReference type="InterPro" id="IPR004443">
    <property type="entry name" value="YjeF_N_dom"/>
</dbReference>
<dbReference type="PROSITE" id="PS01050">
    <property type="entry name" value="YJEF_C_2"/>
    <property type="match status" value="1"/>
</dbReference>
<keyword evidence="11 18" id="KW-0413">Isomerase</keyword>
<dbReference type="InterPro" id="IPR029056">
    <property type="entry name" value="Ribokinase-like"/>
</dbReference>
<evidence type="ECO:0000259" key="20">
    <source>
        <dbReference type="PROSITE" id="PS51383"/>
    </source>
</evidence>
<feature type="binding site" evidence="18">
    <location>
        <position position="171"/>
    </location>
    <ligand>
        <name>(6S)-NADPHX</name>
        <dbReference type="ChEBI" id="CHEBI:64076"/>
    </ligand>
</feature>
<comment type="catalytic activity">
    <reaction evidence="16 17 19">
        <text>(6S)-NADPHX + ADP = AMP + phosphate + NADPH + H(+)</text>
        <dbReference type="Rhea" id="RHEA:32235"/>
        <dbReference type="ChEBI" id="CHEBI:15378"/>
        <dbReference type="ChEBI" id="CHEBI:43474"/>
        <dbReference type="ChEBI" id="CHEBI:57783"/>
        <dbReference type="ChEBI" id="CHEBI:64076"/>
        <dbReference type="ChEBI" id="CHEBI:456215"/>
        <dbReference type="ChEBI" id="CHEBI:456216"/>
        <dbReference type="EC" id="4.2.1.136"/>
    </reaction>
</comment>